<dbReference type="PANTHER" id="PTHR47331:SF1">
    <property type="entry name" value="GAG-LIKE PROTEIN"/>
    <property type="match status" value="1"/>
</dbReference>
<dbReference type="STRING" id="50429.A0A2B4SVF8"/>
<evidence type="ECO:0000313" key="2">
    <source>
        <dbReference type="EMBL" id="PFX33169.1"/>
    </source>
</evidence>
<accession>A0A2B4SVF8</accession>
<dbReference type="EMBL" id="LSMT01000015">
    <property type="protein sequence ID" value="PFX33169.1"/>
    <property type="molecule type" value="Genomic_DNA"/>
</dbReference>
<sequence>MAASDPQFLLLASGRSAANAIYACLWCKIHKDQSIIIVARAMREIWSKGVCKQKCEPYMHAAAYDLQDAIDRFGSVKHFSGQGVEKNNDVARAIVLHKSRNWDSPADVISISYTLAVGKELNSFSPPKFSMKRGAPKRPTNDCTPTLYSKFVSSSSLGISYLVFYCCSVVGGQFAPESVDETTFNPKKRWRRFQELVRHFWHRSIQEWLPTLNVRRKWLHAERDIKVDDVVLVMSPKTPQGHWPLGQIVEVYLGKDGKVIIAKVQVGEDELLRPVAKLCQL</sequence>
<feature type="domain" description="DUF5641" evidence="1">
    <location>
        <begin position="188"/>
        <end position="281"/>
    </location>
</feature>
<keyword evidence="3" id="KW-1185">Reference proteome</keyword>
<name>A0A2B4SVF8_STYPI</name>
<dbReference type="AlphaFoldDB" id="A0A2B4SVF8"/>
<dbReference type="Proteomes" id="UP000225706">
    <property type="component" value="Unassembled WGS sequence"/>
</dbReference>
<protein>
    <recommendedName>
        <fullName evidence="1">DUF5641 domain-containing protein</fullName>
    </recommendedName>
</protein>
<comment type="caution">
    <text evidence="2">The sequence shown here is derived from an EMBL/GenBank/DDBJ whole genome shotgun (WGS) entry which is preliminary data.</text>
</comment>
<reference evidence="3" key="1">
    <citation type="journal article" date="2017" name="bioRxiv">
        <title>Comparative analysis of the genomes of Stylophora pistillata and Acropora digitifera provides evidence for extensive differences between species of corals.</title>
        <authorList>
            <person name="Voolstra C.R."/>
            <person name="Li Y."/>
            <person name="Liew Y.J."/>
            <person name="Baumgarten S."/>
            <person name="Zoccola D."/>
            <person name="Flot J.-F."/>
            <person name="Tambutte S."/>
            <person name="Allemand D."/>
            <person name="Aranda M."/>
        </authorList>
    </citation>
    <scope>NUCLEOTIDE SEQUENCE [LARGE SCALE GENOMIC DNA]</scope>
</reference>
<gene>
    <name evidence="2" type="ORF">AWC38_SpisGene1987</name>
</gene>
<dbReference type="InterPro" id="IPR040676">
    <property type="entry name" value="DUF5641"/>
</dbReference>
<dbReference type="Pfam" id="PF18701">
    <property type="entry name" value="DUF5641"/>
    <property type="match status" value="1"/>
</dbReference>
<evidence type="ECO:0000313" key="3">
    <source>
        <dbReference type="Proteomes" id="UP000225706"/>
    </source>
</evidence>
<evidence type="ECO:0000259" key="1">
    <source>
        <dbReference type="Pfam" id="PF18701"/>
    </source>
</evidence>
<proteinExistence type="predicted"/>
<organism evidence="2 3">
    <name type="scientific">Stylophora pistillata</name>
    <name type="common">Smooth cauliflower coral</name>
    <dbReference type="NCBI Taxonomy" id="50429"/>
    <lineage>
        <taxon>Eukaryota</taxon>
        <taxon>Metazoa</taxon>
        <taxon>Cnidaria</taxon>
        <taxon>Anthozoa</taxon>
        <taxon>Hexacorallia</taxon>
        <taxon>Scleractinia</taxon>
        <taxon>Astrocoeniina</taxon>
        <taxon>Pocilloporidae</taxon>
        <taxon>Stylophora</taxon>
    </lineage>
</organism>
<dbReference type="PANTHER" id="PTHR47331">
    <property type="entry name" value="PHD-TYPE DOMAIN-CONTAINING PROTEIN"/>
    <property type="match status" value="1"/>
</dbReference>